<dbReference type="AlphaFoldDB" id="A0A4P9XE61"/>
<dbReference type="FunFam" id="3.60.70.12:FF:000001">
    <property type="entry name" value="Arginine biosynthesis bifunctional protein ArgJ, chloroplastic"/>
    <property type="match status" value="1"/>
</dbReference>
<feature type="site" description="Involved in the stabilization of negative charge on the oxyanion by the formation of the oxyanion hole" evidence="9">
    <location>
        <position position="125"/>
    </location>
</feature>
<dbReference type="EC" id="2.3.1.1" evidence="9"/>
<evidence type="ECO:0000313" key="11">
    <source>
        <dbReference type="Proteomes" id="UP000274922"/>
    </source>
</evidence>
<keyword evidence="2 9" id="KW-0055">Arginine biosynthesis</keyword>
<evidence type="ECO:0000313" key="10">
    <source>
        <dbReference type="EMBL" id="RKP03824.1"/>
    </source>
</evidence>
<evidence type="ECO:0000256" key="7">
    <source>
        <dbReference type="ARBA" id="ARBA00023268"/>
    </source>
</evidence>
<feature type="binding site" evidence="9">
    <location>
        <position position="203"/>
    </location>
    <ligand>
        <name>substrate</name>
    </ligand>
</feature>
<dbReference type="STRING" id="1555241.A0A4P9XE61"/>
<evidence type="ECO:0000256" key="4">
    <source>
        <dbReference type="ARBA" id="ARBA00022679"/>
    </source>
</evidence>
<feature type="chain" id="PRO_5023337660" description="Arginine biosynthesis bifunctional protein ArgJ beta chain" evidence="9">
    <location>
        <begin position="203"/>
        <end position="423"/>
    </location>
</feature>
<dbReference type="GO" id="GO:0005759">
    <property type="term" value="C:mitochondrial matrix"/>
    <property type="evidence" value="ECO:0007669"/>
    <property type="project" value="UniProtKB-SubCell"/>
</dbReference>
<dbReference type="InterPro" id="IPR002813">
    <property type="entry name" value="Arg_biosynth_ArgJ"/>
</dbReference>
<comment type="catalytic activity">
    <reaction evidence="9">
        <text>N(2)-acetyl-L-ornithine + L-glutamate = N-acetyl-L-glutamate + L-ornithine</text>
        <dbReference type="Rhea" id="RHEA:15349"/>
        <dbReference type="ChEBI" id="CHEBI:29985"/>
        <dbReference type="ChEBI" id="CHEBI:44337"/>
        <dbReference type="ChEBI" id="CHEBI:46911"/>
        <dbReference type="ChEBI" id="CHEBI:57805"/>
        <dbReference type="EC" id="2.3.1.35"/>
    </reaction>
</comment>
<dbReference type="Pfam" id="PF01960">
    <property type="entry name" value="ArgJ"/>
    <property type="match status" value="1"/>
</dbReference>
<comment type="pathway">
    <text evidence="9">Amino-acid biosynthesis; L-arginine biosynthesis; L-ornithine and N-acetyl-L-glutamate from L-glutamate and N(2)-acetyl-L-ornithine (cyclic): step 1/1.</text>
</comment>
<feature type="binding site" evidence="9">
    <location>
        <position position="418"/>
    </location>
    <ligand>
        <name>substrate</name>
    </ligand>
</feature>
<dbReference type="Proteomes" id="UP000274922">
    <property type="component" value="Unassembled WGS sequence"/>
</dbReference>
<sequence length="423" mass="45078">MTPSAGSSWPKAHLVPTSGTYPRGFRVAGLASGVKKHGKKDLAVVVSDHPCTAAAVFTQNAFSAAPVNVTRQQLTQRANADFHQLVVNSGCANACTGERGLADAHRMVDLVSGATGREGTLVMSTGVIGQHLQMDKIGQGIAQAVAQAETSHDAWLRVSEAIMTTDTFPKLMSREVTLPGTDRSYRLVGFCKGAGMIKPNMATMLASIFTDANVSAECIQLATKSVVEHSFNAIIVDGDTSTNDTFAVMANGASGMDSITDPHSAEFAEFQAQLRDFATTLSQLIVRDGEGATKFVDVHVKNAPSFADAKAIANTIALSPLVKTAMYGRDANWGRIICAVGYSGVRVTPEKVNMHLCAAKTGETLHLFKDGAPHDTNETVASRILDEEDLIIQVDLGLGQEEAHVYTCDFSTDYIHINADYRS</sequence>
<dbReference type="Gene3D" id="3.30.2330.10">
    <property type="entry name" value="arginine biosynthesis bifunctional protein suprefamily"/>
    <property type="match status" value="1"/>
</dbReference>
<name>A0A4P9XE61_9FUNG</name>
<dbReference type="OrthoDB" id="4199794at2759"/>
<dbReference type="PANTHER" id="PTHR23100">
    <property type="entry name" value="ARGININE BIOSYNTHESIS BIFUNCTIONAL PROTEIN ARGJ"/>
    <property type="match status" value="1"/>
</dbReference>
<feature type="binding site" evidence="9">
    <location>
        <position position="290"/>
    </location>
    <ligand>
        <name>substrate</name>
    </ligand>
</feature>
<dbReference type="FunFam" id="3.10.20.340:FF:000002">
    <property type="entry name" value="Arginine biosynthesis bifunctional protein ArgJ, mitochondrial"/>
    <property type="match status" value="1"/>
</dbReference>
<dbReference type="PANTHER" id="PTHR23100:SF0">
    <property type="entry name" value="ARGININE BIOSYNTHESIS BIFUNCTIONAL PROTEIN ARGJ, MITOCHONDRIAL"/>
    <property type="match status" value="1"/>
</dbReference>
<dbReference type="UniPathway" id="UPA00068">
    <property type="reaction ID" value="UER00106"/>
</dbReference>
<evidence type="ECO:0000256" key="6">
    <source>
        <dbReference type="ARBA" id="ARBA00023128"/>
    </source>
</evidence>
<dbReference type="Gene3D" id="3.60.70.12">
    <property type="entry name" value="L-amino peptidase D-ALA esterase/amidase"/>
    <property type="match status" value="1"/>
</dbReference>
<evidence type="ECO:0000256" key="1">
    <source>
        <dbReference type="ARBA" id="ARBA00006774"/>
    </source>
</evidence>
<gene>
    <name evidence="10" type="ORF">CXG81DRAFT_8981</name>
</gene>
<dbReference type="NCBIfam" id="TIGR00120">
    <property type="entry name" value="ArgJ"/>
    <property type="match status" value="1"/>
</dbReference>
<dbReference type="HAMAP" id="MF_01106">
    <property type="entry name" value="ArgJ"/>
    <property type="match status" value="1"/>
</dbReference>
<evidence type="ECO:0000256" key="9">
    <source>
        <dbReference type="HAMAP-Rule" id="MF_03124"/>
    </source>
</evidence>
<dbReference type="EC" id="2.3.1.35" evidence="9"/>
<feature type="chain" id="PRO_5023337661" description="Arginine biosynthesis bifunctional protein ArgJ alpha chain" evidence="9">
    <location>
        <begin position="1"/>
        <end position="202"/>
    </location>
</feature>
<comment type="subunit">
    <text evidence="9">Heterodimer of an alpha and a beta chain.</text>
</comment>
<evidence type="ECO:0000256" key="3">
    <source>
        <dbReference type="ARBA" id="ARBA00022605"/>
    </source>
</evidence>
<feature type="site" description="Involved in the stabilization of negative charge on the oxyanion by the formation of the oxyanion hole" evidence="9">
    <location>
        <position position="126"/>
    </location>
</feature>
<dbReference type="InterPro" id="IPR016117">
    <property type="entry name" value="ArgJ-like_dom_sf"/>
</dbReference>
<comment type="pathway">
    <text evidence="9">Amino-acid biosynthesis; L-arginine biosynthesis; N(2)-acetyl-L-ornithine from L-glutamate: step 1/4.</text>
</comment>
<feature type="active site" description="Nucleophile" evidence="9">
    <location>
        <position position="203"/>
    </location>
</feature>
<dbReference type="GO" id="GO:0004358">
    <property type="term" value="F:L-glutamate N-acetyltransferase activity, acting on acetyl-L-ornithine as donor"/>
    <property type="evidence" value="ECO:0007669"/>
    <property type="project" value="UniProtKB-UniRule"/>
</dbReference>
<reference evidence="11" key="1">
    <citation type="journal article" date="2018" name="Nat. Microbiol.">
        <title>Leveraging single-cell genomics to expand the fungal tree of life.</title>
        <authorList>
            <person name="Ahrendt S.R."/>
            <person name="Quandt C.A."/>
            <person name="Ciobanu D."/>
            <person name="Clum A."/>
            <person name="Salamov A."/>
            <person name="Andreopoulos B."/>
            <person name="Cheng J.F."/>
            <person name="Woyke T."/>
            <person name="Pelin A."/>
            <person name="Henrissat B."/>
            <person name="Reynolds N.K."/>
            <person name="Benny G.L."/>
            <person name="Smith M.E."/>
            <person name="James T.Y."/>
            <person name="Grigoriev I.V."/>
        </authorList>
    </citation>
    <scope>NUCLEOTIDE SEQUENCE [LARGE SCALE GENOMIC DNA]</scope>
    <source>
        <strain evidence="11">ATCC 52028</strain>
    </source>
</reference>
<keyword evidence="4 9" id="KW-0808">Transferase</keyword>
<keyword evidence="5 9" id="KW-0068">Autocatalytic cleavage</keyword>
<proteinExistence type="inferred from homology"/>
<feature type="site" description="Cleavage; by autolysis" evidence="9">
    <location>
        <begin position="202"/>
        <end position="203"/>
    </location>
</feature>
<keyword evidence="11" id="KW-1185">Reference proteome</keyword>
<evidence type="ECO:0000256" key="2">
    <source>
        <dbReference type="ARBA" id="ARBA00022571"/>
    </source>
</evidence>
<organism evidence="10 11">
    <name type="scientific">Caulochytrium protostelioides</name>
    <dbReference type="NCBI Taxonomy" id="1555241"/>
    <lineage>
        <taxon>Eukaryota</taxon>
        <taxon>Fungi</taxon>
        <taxon>Fungi incertae sedis</taxon>
        <taxon>Chytridiomycota</taxon>
        <taxon>Chytridiomycota incertae sedis</taxon>
        <taxon>Chytridiomycetes</taxon>
        <taxon>Caulochytriales</taxon>
        <taxon>Caulochytriaceae</taxon>
        <taxon>Caulochytrium</taxon>
    </lineage>
</organism>
<comment type="catalytic activity">
    <reaction evidence="9">
        <text>L-glutamate + acetyl-CoA = N-acetyl-L-glutamate + CoA + H(+)</text>
        <dbReference type="Rhea" id="RHEA:24292"/>
        <dbReference type="ChEBI" id="CHEBI:15378"/>
        <dbReference type="ChEBI" id="CHEBI:29985"/>
        <dbReference type="ChEBI" id="CHEBI:44337"/>
        <dbReference type="ChEBI" id="CHEBI:57287"/>
        <dbReference type="ChEBI" id="CHEBI:57288"/>
        <dbReference type="EC" id="2.3.1.1"/>
    </reaction>
</comment>
<comment type="PTM">
    <text evidence="9">The alpha and beta chains are autoproteolytically processed from a single precursor protein within the mitochondrion.</text>
</comment>
<comment type="function">
    <text evidence="9">Catalyzes two activities which are involved in the cyclic version of arginine biosynthesis: the synthesis of acetylglutamate from glutamate and acetyl-CoA, and of ornithine by transacetylation between acetylornithine and glutamate.</text>
</comment>
<evidence type="ECO:0000256" key="8">
    <source>
        <dbReference type="ARBA" id="ARBA00023315"/>
    </source>
</evidence>
<dbReference type="SUPFAM" id="SSF56266">
    <property type="entry name" value="DmpA/ArgJ-like"/>
    <property type="match status" value="1"/>
</dbReference>
<keyword evidence="8 9" id="KW-0012">Acyltransferase</keyword>
<dbReference type="EMBL" id="ML014117">
    <property type="protein sequence ID" value="RKP03824.1"/>
    <property type="molecule type" value="Genomic_DNA"/>
</dbReference>
<keyword evidence="7 9" id="KW-0511">Multifunctional enzyme</keyword>
<comment type="similarity">
    <text evidence="1 9">Belongs to the ArgJ family.</text>
</comment>
<evidence type="ECO:0000256" key="5">
    <source>
        <dbReference type="ARBA" id="ARBA00022813"/>
    </source>
</evidence>
<dbReference type="CDD" id="cd02152">
    <property type="entry name" value="OAT"/>
    <property type="match status" value="1"/>
</dbReference>
<dbReference type="GO" id="GO:0006526">
    <property type="term" value="P:L-arginine biosynthetic process"/>
    <property type="evidence" value="ECO:0007669"/>
    <property type="project" value="UniProtKB-UniRule"/>
</dbReference>
<keyword evidence="6 9" id="KW-0496">Mitochondrion</keyword>
<feature type="binding site" evidence="9">
    <location>
        <position position="423"/>
    </location>
    <ligand>
        <name>substrate</name>
    </ligand>
</feature>
<dbReference type="Gene3D" id="3.10.20.340">
    <property type="entry name" value="ArgJ beta chain, C-terminal domain"/>
    <property type="match status" value="1"/>
</dbReference>
<feature type="binding site" evidence="9">
    <location>
        <position position="164"/>
    </location>
    <ligand>
        <name>substrate</name>
    </ligand>
</feature>
<comment type="subcellular location">
    <subcellularLocation>
        <location evidence="9">Mitochondrion matrix</location>
    </subcellularLocation>
</comment>
<accession>A0A4P9XE61</accession>
<dbReference type="GO" id="GO:0004042">
    <property type="term" value="F:L-glutamate N-acetyltransferase activity"/>
    <property type="evidence" value="ECO:0007669"/>
    <property type="project" value="UniProtKB-UniRule"/>
</dbReference>
<keyword evidence="3 9" id="KW-0028">Amino-acid biosynthesis</keyword>
<dbReference type="NCBIfam" id="NF003802">
    <property type="entry name" value="PRK05388.1"/>
    <property type="match status" value="1"/>
</dbReference>
<feature type="binding site" evidence="9">
    <location>
        <position position="192"/>
    </location>
    <ligand>
        <name>substrate</name>
    </ligand>
</feature>
<dbReference type="InterPro" id="IPR042195">
    <property type="entry name" value="ArgJ_beta_C"/>
</dbReference>
<protein>
    <recommendedName>
        <fullName evidence="9">Arginine biosynthesis bifunctional protein ArgJ, mitochondrial</fullName>
    </recommendedName>
    <domain>
        <recommendedName>
            <fullName evidence="9">Glutamate N-acetyltransferase</fullName>
            <shortName evidence="9">GAT</shortName>
            <ecNumber evidence="9">2.3.1.35</ecNumber>
        </recommendedName>
        <alternativeName>
            <fullName evidence="9">Ornithine acetyltransferase</fullName>
            <shortName evidence="9">OATase</shortName>
        </alternativeName>
        <alternativeName>
            <fullName evidence="9">Ornithine transacetylase</fullName>
        </alternativeName>
    </domain>
    <domain>
        <recommendedName>
            <fullName evidence="9">Amino-acid acetyltransferase</fullName>
            <ecNumber evidence="9">2.3.1.1</ecNumber>
        </recommendedName>
        <alternativeName>
            <fullName evidence="9">N-acetylglutamate synthase</fullName>
            <shortName evidence="9">AGS</shortName>
        </alternativeName>
    </domain>
    <component>
        <recommendedName>
            <fullName evidence="9">Arginine biosynthesis bifunctional protein ArgJ alpha chain</fullName>
        </recommendedName>
    </component>
    <component>
        <recommendedName>
            <fullName evidence="9">Arginine biosynthesis bifunctional protein ArgJ beta chain</fullName>
        </recommendedName>
    </component>
</protein>
<dbReference type="GO" id="GO:0006592">
    <property type="term" value="P:ornithine biosynthetic process"/>
    <property type="evidence" value="ECO:0007669"/>
    <property type="project" value="TreeGrafter"/>
</dbReference>